<gene>
    <name evidence="2" type="ORF">QM481_19060</name>
</gene>
<evidence type="ECO:0000313" key="3">
    <source>
        <dbReference type="Proteomes" id="UP001225761"/>
    </source>
</evidence>
<dbReference type="Pfam" id="PF12869">
    <property type="entry name" value="tRNA_anti-like"/>
    <property type="match status" value="1"/>
</dbReference>
<accession>A0ABT6Z684</accession>
<name>A0ABT6Z684_9BACT</name>
<dbReference type="RefSeq" id="WP_283382922.1">
    <property type="nucleotide sequence ID" value="NZ_JASHIE010000014.1"/>
</dbReference>
<organism evidence="2 3">
    <name type="scientific">Flectobacillus rivi</name>
    <dbReference type="NCBI Taxonomy" id="2984209"/>
    <lineage>
        <taxon>Bacteria</taxon>
        <taxon>Pseudomonadati</taxon>
        <taxon>Bacteroidota</taxon>
        <taxon>Cytophagia</taxon>
        <taxon>Cytophagales</taxon>
        <taxon>Flectobacillaceae</taxon>
        <taxon>Flectobacillus</taxon>
    </lineage>
</organism>
<proteinExistence type="predicted"/>
<keyword evidence="1" id="KW-1133">Transmembrane helix</keyword>
<dbReference type="EMBL" id="JASHIE010000014">
    <property type="protein sequence ID" value="MDI9876647.1"/>
    <property type="molecule type" value="Genomic_DNA"/>
</dbReference>
<keyword evidence="1" id="KW-0812">Transmembrane</keyword>
<reference evidence="2 3" key="1">
    <citation type="submission" date="2023-05" db="EMBL/GenBank/DDBJ databases">
        <title>Novel species of genus Flectobacillus isolated from stream in China.</title>
        <authorList>
            <person name="Lu H."/>
        </authorList>
    </citation>
    <scope>NUCLEOTIDE SEQUENCE [LARGE SCALE GENOMIC DNA]</scope>
    <source>
        <strain evidence="2 3">LFS242W</strain>
    </source>
</reference>
<dbReference type="InterPro" id="IPR024422">
    <property type="entry name" value="Protein_unknown_function_OB"/>
</dbReference>
<evidence type="ECO:0000313" key="2">
    <source>
        <dbReference type="EMBL" id="MDI9876647.1"/>
    </source>
</evidence>
<evidence type="ECO:0008006" key="4">
    <source>
        <dbReference type="Google" id="ProtNLM"/>
    </source>
</evidence>
<protein>
    <recommendedName>
        <fullName evidence="4">tRNA_anti-like</fullName>
    </recommendedName>
</protein>
<keyword evidence="3" id="KW-1185">Reference proteome</keyword>
<sequence length="151" mass="16878">MENQKVENVKSKIKIASIVLMILVLAVWYGLKEYNRKAVNTQALEPDYIFLATDLSQTFEANWAENDSIFKEKVIQVEGKIKSLNIANGEVILYLGNENTNTSIVCTMSDSKKSAGLTQSSEVIIKGVYLGYNQDELLGNDIVLKRCIIVN</sequence>
<dbReference type="Proteomes" id="UP001225761">
    <property type="component" value="Unassembled WGS sequence"/>
</dbReference>
<evidence type="ECO:0000256" key="1">
    <source>
        <dbReference type="SAM" id="Phobius"/>
    </source>
</evidence>
<keyword evidence="1" id="KW-0472">Membrane</keyword>
<feature type="transmembrane region" description="Helical" evidence="1">
    <location>
        <begin position="12"/>
        <end position="31"/>
    </location>
</feature>
<comment type="caution">
    <text evidence="2">The sequence shown here is derived from an EMBL/GenBank/DDBJ whole genome shotgun (WGS) entry which is preliminary data.</text>
</comment>